<evidence type="ECO:0000256" key="5">
    <source>
        <dbReference type="ARBA" id="ARBA00022898"/>
    </source>
</evidence>
<dbReference type="InterPro" id="IPR015421">
    <property type="entry name" value="PyrdxlP-dep_Trfase_major"/>
</dbReference>
<keyword evidence="9" id="KW-1185">Reference proteome</keyword>
<evidence type="ECO:0000256" key="4">
    <source>
        <dbReference type="ARBA" id="ARBA00022679"/>
    </source>
</evidence>
<evidence type="ECO:0000259" key="7">
    <source>
        <dbReference type="Pfam" id="PF00155"/>
    </source>
</evidence>
<dbReference type="InterPro" id="IPR050596">
    <property type="entry name" value="AspAT/PAT-like"/>
</dbReference>
<dbReference type="PANTHER" id="PTHR46383">
    <property type="entry name" value="ASPARTATE AMINOTRANSFERASE"/>
    <property type="match status" value="1"/>
</dbReference>
<dbReference type="RefSeq" id="WP_170032869.1">
    <property type="nucleotide sequence ID" value="NZ_JABDTL010000001.1"/>
</dbReference>
<dbReference type="Proteomes" id="UP000582837">
    <property type="component" value="Unassembled WGS sequence"/>
</dbReference>
<keyword evidence="4 6" id="KW-0808">Transferase</keyword>
<evidence type="ECO:0000256" key="1">
    <source>
        <dbReference type="ARBA" id="ARBA00001933"/>
    </source>
</evidence>
<evidence type="ECO:0000256" key="3">
    <source>
        <dbReference type="ARBA" id="ARBA00022576"/>
    </source>
</evidence>
<dbReference type="CDD" id="cd00609">
    <property type="entry name" value="AAT_like"/>
    <property type="match status" value="1"/>
</dbReference>
<reference evidence="8 9" key="1">
    <citation type="submission" date="2020-08" db="EMBL/GenBank/DDBJ databases">
        <title>Genomic Encyclopedia of Type Strains, Phase IV (KMG-IV): sequencing the most valuable type-strain genomes for metagenomic binning, comparative biology and taxonomic classification.</title>
        <authorList>
            <person name="Goeker M."/>
        </authorList>
    </citation>
    <scope>NUCLEOTIDE SEQUENCE [LARGE SCALE GENOMIC DNA]</scope>
    <source>
        <strain evidence="8 9">DSM 29007</strain>
    </source>
</reference>
<dbReference type="GO" id="GO:0008483">
    <property type="term" value="F:transaminase activity"/>
    <property type="evidence" value="ECO:0007669"/>
    <property type="project" value="UniProtKB-KW"/>
</dbReference>
<gene>
    <name evidence="8" type="ORF">HNQ61_005751</name>
</gene>
<name>A0A841H7G1_9BACT</name>
<organism evidence="8 9">
    <name type="scientific">Longimicrobium terrae</name>
    <dbReference type="NCBI Taxonomy" id="1639882"/>
    <lineage>
        <taxon>Bacteria</taxon>
        <taxon>Pseudomonadati</taxon>
        <taxon>Gemmatimonadota</taxon>
        <taxon>Longimicrobiia</taxon>
        <taxon>Longimicrobiales</taxon>
        <taxon>Longimicrobiaceae</taxon>
        <taxon>Longimicrobium</taxon>
    </lineage>
</organism>
<dbReference type="InterPro" id="IPR004839">
    <property type="entry name" value="Aminotransferase_I/II_large"/>
</dbReference>
<dbReference type="InterPro" id="IPR004838">
    <property type="entry name" value="NHTrfase_class1_PyrdxlP-BS"/>
</dbReference>
<comment type="similarity">
    <text evidence="2 6">Belongs to the class-I pyridoxal-phosphate-dependent aminotransferase family.</text>
</comment>
<dbReference type="GO" id="GO:0030170">
    <property type="term" value="F:pyridoxal phosphate binding"/>
    <property type="evidence" value="ECO:0007669"/>
    <property type="project" value="InterPro"/>
</dbReference>
<keyword evidence="3 6" id="KW-0032">Aminotransferase</keyword>
<dbReference type="Gene3D" id="3.40.640.10">
    <property type="entry name" value="Type I PLP-dependent aspartate aminotransferase-like (Major domain)"/>
    <property type="match status" value="1"/>
</dbReference>
<evidence type="ECO:0000313" key="9">
    <source>
        <dbReference type="Proteomes" id="UP000582837"/>
    </source>
</evidence>
<sequence>MNPVLDGIAPSLIRALNARKQPGDIDLGLGEPTLRPDPRYFDAAAAWVREHGCPYTVNAGFADLRAAIAAYHAIPDRGAENVCVTVGSEEAIYLALKAVLDPARDEVLIVEPCYLAYPKLCALEGIRHRTVAMDGDDGFRPDAARVLDALRPDTRMLILNSPANPTGRVWPEAELRALADGLAARPGPPVYVLSDEVYRELYFSAEAPVSIGALWPHSLVACSLSKSNAMTGLRLGWLVGGRAEIAAAVKVHQLVNTAASTFSQVVARAVFADPANLGEHRAHYAARLRLLGTALAENGLRTTPIEGAFYCMVRLPDAWAADSLGAAEALLTRAHVVATPGLAFGGSGEGWLRLSWVAEPDALAEGVRRIARFLAEPRG</sequence>
<feature type="domain" description="Aminotransferase class I/classII large" evidence="7">
    <location>
        <begin position="55"/>
        <end position="369"/>
    </location>
</feature>
<keyword evidence="5" id="KW-0663">Pyridoxal phosphate</keyword>
<dbReference type="Pfam" id="PF00155">
    <property type="entry name" value="Aminotran_1_2"/>
    <property type="match status" value="1"/>
</dbReference>
<dbReference type="GO" id="GO:0006520">
    <property type="term" value="P:amino acid metabolic process"/>
    <property type="evidence" value="ECO:0007669"/>
    <property type="project" value="InterPro"/>
</dbReference>
<dbReference type="AlphaFoldDB" id="A0A841H7G1"/>
<comment type="caution">
    <text evidence="8">The sequence shown here is derived from an EMBL/GenBank/DDBJ whole genome shotgun (WGS) entry which is preliminary data.</text>
</comment>
<evidence type="ECO:0000256" key="6">
    <source>
        <dbReference type="RuleBase" id="RU000481"/>
    </source>
</evidence>
<protein>
    <recommendedName>
        <fullName evidence="6">Aminotransferase</fullName>
        <ecNumber evidence="6">2.6.1.-</ecNumber>
    </recommendedName>
</protein>
<dbReference type="SUPFAM" id="SSF53383">
    <property type="entry name" value="PLP-dependent transferases"/>
    <property type="match status" value="1"/>
</dbReference>
<dbReference type="PROSITE" id="PS00105">
    <property type="entry name" value="AA_TRANSFER_CLASS_1"/>
    <property type="match status" value="1"/>
</dbReference>
<proteinExistence type="inferred from homology"/>
<evidence type="ECO:0000313" key="8">
    <source>
        <dbReference type="EMBL" id="MBB6074070.1"/>
    </source>
</evidence>
<dbReference type="InterPro" id="IPR015424">
    <property type="entry name" value="PyrdxlP-dep_Trfase"/>
</dbReference>
<evidence type="ECO:0000256" key="2">
    <source>
        <dbReference type="ARBA" id="ARBA00007441"/>
    </source>
</evidence>
<comment type="cofactor">
    <cofactor evidence="1 6">
        <name>pyridoxal 5'-phosphate</name>
        <dbReference type="ChEBI" id="CHEBI:597326"/>
    </cofactor>
</comment>
<dbReference type="EMBL" id="JACHIA010000039">
    <property type="protein sequence ID" value="MBB6074070.1"/>
    <property type="molecule type" value="Genomic_DNA"/>
</dbReference>
<accession>A0A841H7G1</accession>
<dbReference type="EC" id="2.6.1.-" evidence="6"/>